<organism evidence="1 2">
    <name type="scientific">Gigaspora rosea</name>
    <dbReference type="NCBI Taxonomy" id="44941"/>
    <lineage>
        <taxon>Eukaryota</taxon>
        <taxon>Fungi</taxon>
        <taxon>Fungi incertae sedis</taxon>
        <taxon>Mucoromycota</taxon>
        <taxon>Glomeromycotina</taxon>
        <taxon>Glomeromycetes</taxon>
        <taxon>Diversisporales</taxon>
        <taxon>Gigasporaceae</taxon>
        <taxon>Gigaspora</taxon>
    </lineage>
</organism>
<name>A0A397U557_9GLOM</name>
<dbReference type="AlphaFoldDB" id="A0A397U557"/>
<dbReference type="InterPro" id="IPR043504">
    <property type="entry name" value="Peptidase_S1_PA_chymotrypsin"/>
</dbReference>
<proteinExistence type="predicted"/>
<sequence>MKDFYIIINLLLFIFKFQNFSMRERFLASGDEILKTLLDNSSFGGTYIDVKNNEIIINLHHTLKTSVDQIFDLAIDNDAIELMFGIFPEENNVIIFMYEEHNETIQAFIKAVKQYEPRIIFYPLGRKILSKTEINMDKHNINILELSGDGLFTELNRCSAGFLAKANNESKSYIVTAKHCGDNNTKFFYGAWDKERTNELIGSMSPIEFDNYDFGLTDISNMSDSLTSIPAIRNSDSEQYRLLPFNDGIPVSNHNGEFFSELIMTSMFSQKGDSGGAAFAYSNLSTVILNGIYVAQIGNVNSMILPLSKITEYDDIEPITNK</sequence>
<dbReference type="Proteomes" id="UP000266673">
    <property type="component" value="Unassembled WGS sequence"/>
</dbReference>
<evidence type="ECO:0000313" key="1">
    <source>
        <dbReference type="EMBL" id="RIB05420.1"/>
    </source>
</evidence>
<reference evidence="1 2" key="1">
    <citation type="submission" date="2018-06" db="EMBL/GenBank/DDBJ databases">
        <title>Comparative genomics reveals the genomic features of Rhizophagus irregularis, R. cerebriforme, R. diaphanum and Gigaspora rosea, and their symbiotic lifestyle signature.</title>
        <authorList>
            <person name="Morin E."/>
            <person name="San Clemente H."/>
            <person name="Chen E.C.H."/>
            <person name="De La Providencia I."/>
            <person name="Hainaut M."/>
            <person name="Kuo A."/>
            <person name="Kohler A."/>
            <person name="Murat C."/>
            <person name="Tang N."/>
            <person name="Roy S."/>
            <person name="Loubradou J."/>
            <person name="Henrissat B."/>
            <person name="Grigoriev I.V."/>
            <person name="Corradi N."/>
            <person name="Roux C."/>
            <person name="Martin F.M."/>
        </authorList>
    </citation>
    <scope>NUCLEOTIDE SEQUENCE [LARGE SCALE GENOMIC DNA]</scope>
    <source>
        <strain evidence="1 2">DAOM 194757</strain>
    </source>
</reference>
<dbReference type="Gene3D" id="2.40.10.10">
    <property type="entry name" value="Trypsin-like serine proteases"/>
    <property type="match status" value="1"/>
</dbReference>
<gene>
    <name evidence="1" type="ORF">C2G38_2219680</name>
</gene>
<dbReference type="EMBL" id="QKWP01001985">
    <property type="protein sequence ID" value="RIB05420.1"/>
    <property type="molecule type" value="Genomic_DNA"/>
</dbReference>
<keyword evidence="2" id="KW-1185">Reference proteome</keyword>
<comment type="caution">
    <text evidence="1">The sequence shown here is derived from an EMBL/GenBank/DDBJ whole genome shotgun (WGS) entry which is preliminary data.</text>
</comment>
<evidence type="ECO:0008006" key="3">
    <source>
        <dbReference type="Google" id="ProtNLM"/>
    </source>
</evidence>
<protein>
    <recommendedName>
        <fullName evidence="3">Peptidase S1 domain-containing protein</fullName>
    </recommendedName>
</protein>
<dbReference type="SUPFAM" id="SSF50494">
    <property type="entry name" value="Trypsin-like serine proteases"/>
    <property type="match status" value="1"/>
</dbReference>
<dbReference type="InterPro" id="IPR009003">
    <property type="entry name" value="Peptidase_S1_PA"/>
</dbReference>
<evidence type="ECO:0000313" key="2">
    <source>
        <dbReference type="Proteomes" id="UP000266673"/>
    </source>
</evidence>
<accession>A0A397U557</accession>